<dbReference type="SMART" id="SM00939">
    <property type="entry name" value="PepX_C"/>
    <property type="match status" value="1"/>
</dbReference>
<dbReference type="Gene3D" id="2.60.120.260">
    <property type="entry name" value="Galactose-binding domain-like"/>
    <property type="match status" value="1"/>
</dbReference>
<comment type="caution">
    <text evidence="3">The sequence shown here is derived from an EMBL/GenBank/DDBJ whole genome shotgun (WGS) entry which is preliminary data.</text>
</comment>
<dbReference type="AlphaFoldDB" id="A0A815WD86"/>
<evidence type="ECO:0000256" key="1">
    <source>
        <dbReference type="ARBA" id="ARBA00022801"/>
    </source>
</evidence>
<dbReference type="Proteomes" id="UP000663855">
    <property type="component" value="Unassembled WGS sequence"/>
</dbReference>
<dbReference type="InterPro" id="IPR029058">
    <property type="entry name" value="AB_hydrolase_fold"/>
</dbReference>
<dbReference type="InterPro" id="IPR008979">
    <property type="entry name" value="Galactose-bd-like_sf"/>
</dbReference>
<keyword evidence="1" id="KW-0378">Hydrolase</keyword>
<proteinExistence type="predicted"/>
<feature type="domain" description="Xaa-Pro dipeptidyl-peptidase C-terminal" evidence="2">
    <location>
        <begin position="186"/>
        <end position="395"/>
    </location>
</feature>
<dbReference type="SUPFAM" id="SSF53474">
    <property type="entry name" value="alpha/beta-Hydrolases"/>
    <property type="match status" value="1"/>
</dbReference>
<reference evidence="3" key="1">
    <citation type="submission" date="2021-02" db="EMBL/GenBank/DDBJ databases">
        <authorList>
            <person name="Nowell W R."/>
        </authorList>
    </citation>
    <scope>NUCLEOTIDE SEQUENCE</scope>
</reference>
<dbReference type="PANTHER" id="PTHR43056:SF10">
    <property type="entry name" value="COCE_NOND FAMILY, PUTATIVE (AFU_ORTHOLOGUE AFUA_7G00600)-RELATED"/>
    <property type="match status" value="1"/>
</dbReference>
<dbReference type="GO" id="GO:0008239">
    <property type="term" value="F:dipeptidyl-peptidase activity"/>
    <property type="evidence" value="ECO:0007669"/>
    <property type="project" value="InterPro"/>
</dbReference>
<dbReference type="Gene3D" id="3.40.50.1820">
    <property type="entry name" value="alpha/beta hydrolase"/>
    <property type="match status" value="1"/>
</dbReference>
<accession>A0A815WD86</accession>
<dbReference type="InterPro" id="IPR013736">
    <property type="entry name" value="Xaa-Pro_dipept_C"/>
</dbReference>
<dbReference type="InterPro" id="IPR050585">
    <property type="entry name" value="Xaa-Pro_dipeptidyl-ppase/CocE"/>
</dbReference>
<protein>
    <recommendedName>
        <fullName evidence="2">Xaa-Pro dipeptidyl-peptidase C-terminal domain-containing protein</fullName>
    </recommendedName>
</protein>
<evidence type="ECO:0000313" key="3">
    <source>
        <dbReference type="EMBL" id="CAF1546337.1"/>
    </source>
</evidence>
<sequence length="544" mass="62662">MTSSSNENIHQKIRNEFPYDVKKLTEISIPVDKNIKLAATIWMPQNKNVQLINEEKFATILEYIPYRKADWTSARDEIRLKYFSGFGYVSLRVDIRGTGNSQGIFDDEYSEQELSDGLKILEWIQNQTWSNGKTIIYGKSWAGFNGLQIGYLQPKNLAGIISAYSTDDQERKGNWIHFNSLPFYPNEHFQRNHLLIDNNQGINQKTIKYYLSFQSLTTEIISNDALPRKISFLSPQETGLASGNLLGWGNIQSPDHSIDQREDDGRSLCFDSLPLNENYELFGFPTVKLNLSSNTNYGLICVRLCMIDEKISSSILISRGILNLTHCKSHEHPQLLNIDEIFNVEIILSGICVSIPAGSRLRLALSTSYWPIVWPAPQLSTLTIYFNELSSCTLTLPCLNEKYSTRNDFGHPEICQGIPIKYLRASSINRFRIFDEISEIITLKINEDCGSSEYPDGLIWDETTESIYTIKKNDPHSARIEINRYLKYYFQDRSSIKVDIKTKSIMFTKQSPSTYEVEHQLNIYNKDQIFFEKNWNLSFPRINN</sequence>
<dbReference type="InterPro" id="IPR005674">
    <property type="entry name" value="CocE/Ser_esterase"/>
</dbReference>
<dbReference type="NCBIfam" id="TIGR00976">
    <property type="entry name" value="CocE_NonD"/>
    <property type="match status" value="1"/>
</dbReference>
<evidence type="ECO:0000313" key="4">
    <source>
        <dbReference type="Proteomes" id="UP000663855"/>
    </source>
</evidence>
<gene>
    <name evidence="3" type="ORF">CJN711_LOCUS30066</name>
</gene>
<evidence type="ECO:0000259" key="2">
    <source>
        <dbReference type="SMART" id="SM00939"/>
    </source>
</evidence>
<dbReference type="InterPro" id="IPR000383">
    <property type="entry name" value="Xaa-Pro-like_dom"/>
</dbReference>
<dbReference type="SUPFAM" id="SSF49785">
    <property type="entry name" value="Galactose-binding domain-like"/>
    <property type="match status" value="1"/>
</dbReference>
<dbReference type="EMBL" id="CAJNOV010014317">
    <property type="protein sequence ID" value="CAF1546337.1"/>
    <property type="molecule type" value="Genomic_DNA"/>
</dbReference>
<name>A0A815WD86_9BILA</name>
<organism evidence="3 4">
    <name type="scientific">Rotaria magnacalcarata</name>
    <dbReference type="NCBI Taxonomy" id="392030"/>
    <lineage>
        <taxon>Eukaryota</taxon>
        <taxon>Metazoa</taxon>
        <taxon>Spiralia</taxon>
        <taxon>Gnathifera</taxon>
        <taxon>Rotifera</taxon>
        <taxon>Eurotatoria</taxon>
        <taxon>Bdelloidea</taxon>
        <taxon>Philodinida</taxon>
        <taxon>Philodinidae</taxon>
        <taxon>Rotaria</taxon>
    </lineage>
</organism>
<dbReference type="Pfam" id="PF08530">
    <property type="entry name" value="PepX_C"/>
    <property type="match status" value="1"/>
</dbReference>
<dbReference type="Pfam" id="PF02129">
    <property type="entry name" value="Peptidase_S15"/>
    <property type="match status" value="1"/>
</dbReference>
<dbReference type="PANTHER" id="PTHR43056">
    <property type="entry name" value="PEPTIDASE S9 PROLYL OLIGOPEPTIDASE"/>
    <property type="match status" value="1"/>
</dbReference>